<sequence length="180" mass="19694">MREGVGWGGRGGGETQGVGPVVRKCKSKGAMILGILPSQWMPWRWCVVLSLPRLSLAVSTANAYPPALGKHLPLATAHPVRSADRNSSERRAFPRPLPLVDKVGASQRPRSRTGKKARRQATAARRTGLGPGATSTRWIAGRHHAHTAARPRFKHENKPKELISTRPCLWRRAFTLGTHA</sequence>
<keyword evidence="3" id="KW-1185">Reference proteome</keyword>
<name>A0A2T2NHE5_CORCC</name>
<protein>
    <submittedName>
        <fullName evidence="2">Uncharacterized protein</fullName>
    </submittedName>
</protein>
<feature type="compositionally biased region" description="Basic residues" evidence="1">
    <location>
        <begin position="109"/>
        <end position="119"/>
    </location>
</feature>
<evidence type="ECO:0000313" key="2">
    <source>
        <dbReference type="EMBL" id="PSN64789.1"/>
    </source>
</evidence>
<gene>
    <name evidence="2" type="ORF">BS50DRAFT_81549</name>
</gene>
<feature type="region of interest" description="Disordered" evidence="1">
    <location>
        <begin position="78"/>
        <end position="159"/>
    </location>
</feature>
<proteinExistence type="predicted"/>
<evidence type="ECO:0000313" key="3">
    <source>
        <dbReference type="Proteomes" id="UP000240883"/>
    </source>
</evidence>
<dbReference type="AlphaFoldDB" id="A0A2T2NHE5"/>
<feature type="compositionally biased region" description="Basic and acidic residues" evidence="1">
    <location>
        <begin position="81"/>
        <end position="92"/>
    </location>
</feature>
<reference evidence="2 3" key="1">
    <citation type="journal article" date="2018" name="Front. Microbiol.">
        <title>Genome-Wide Analysis of Corynespora cassiicola Leaf Fall Disease Putative Effectors.</title>
        <authorList>
            <person name="Lopez D."/>
            <person name="Ribeiro S."/>
            <person name="Label P."/>
            <person name="Fumanal B."/>
            <person name="Venisse J.S."/>
            <person name="Kohler A."/>
            <person name="de Oliveira R.R."/>
            <person name="Labutti K."/>
            <person name="Lipzen A."/>
            <person name="Lail K."/>
            <person name="Bauer D."/>
            <person name="Ohm R.A."/>
            <person name="Barry K.W."/>
            <person name="Spatafora J."/>
            <person name="Grigoriev I.V."/>
            <person name="Martin F.M."/>
            <person name="Pujade-Renaud V."/>
        </authorList>
    </citation>
    <scope>NUCLEOTIDE SEQUENCE [LARGE SCALE GENOMIC DNA]</scope>
    <source>
        <strain evidence="2 3">Philippines</strain>
    </source>
</reference>
<dbReference type="Proteomes" id="UP000240883">
    <property type="component" value="Unassembled WGS sequence"/>
</dbReference>
<evidence type="ECO:0000256" key="1">
    <source>
        <dbReference type="SAM" id="MobiDB-lite"/>
    </source>
</evidence>
<feature type="compositionally biased region" description="Basic residues" evidence="1">
    <location>
        <begin position="140"/>
        <end position="153"/>
    </location>
</feature>
<organism evidence="2 3">
    <name type="scientific">Corynespora cassiicola Philippines</name>
    <dbReference type="NCBI Taxonomy" id="1448308"/>
    <lineage>
        <taxon>Eukaryota</taxon>
        <taxon>Fungi</taxon>
        <taxon>Dikarya</taxon>
        <taxon>Ascomycota</taxon>
        <taxon>Pezizomycotina</taxon>
        <taxon>Dothideomycetes</taxon>
        <taxon>Pleosporomycetidae</taxon>
        <taxon>Pleosporales</taxon>
        <taxon>Corynesporascaceae</taxon>
        <taxon>Corynespora</taxon>
    </lineage>
</organism>
<dbReference type="EMBL" id="KZ678138">
    <property type="protein sequence ID" value="PSN64789.1"/>
    <property type="molecule type" value="Genomic_DNA"/>
</dbReference>
<accession>A0A2T2NHE5</accession>